<reference evidence="1 2" key="1">
    <citation type="submission" date="2019-04" db="EMBL/GenBank/DDBJ databases">
        <title>Cohnella sp. nov., isolated from soil.</title>
        <authorList>
            <person name="Kim W."/>
        </authorList>
    </citation>
    <scope>NUCLEOTIDE SEQUENCE [LARGE SCALE GENOMIC DNA]</scope>
    <source>
        <strain evidence="1 2">CAU 1483</strain>
    </source>
</reference>
<accession>A0A4U0FHN1</accession>
<protein>
    <submittedName>
        <fullName evidence="1">Uncharacterized protein</fullName>
    </submittedName>
</protein>
<name>A0A4U0FHN1_9BACL</name>
<comment type="caution">
    <text evidence="1">The sequence shown here is derived from an EMBL/GenBank/DDBJ whole genome shotgun (WGS) entry which is preliminary data.</text>
</comment>
<sequence>MSEPNLSFFQVDKNKKALVRLGRELSLTRYHPNFSRFRKPGALPVDSTESVNAGLPRRPLTDGDCALPLEGGSSGTIFRTLPIPVRSLPGSLQ</sequence>
<organism evidence="1 2">
    <name type="scientific">Cohnella pontilimi</name>
    <dbReference type="NCBI Taxonomy" id="2564100"/>
    <lineage>
        <taxon>Bacteria</taxon>
        <taxon>Bacillati</taxon>
        <taxon>Bacillota</taxon>
        <taxon>Bacilli</taxon>
        <taxon>Bacillales</taxon>
        <taxon>Paenibacillaceae</taxon>
        <taxon>Cohnella</taxon>
    </lineage>
</organism>
<dbReference type="AlphaFoldDB" id="A0A4U0FHN1"/>
<evidence type="ECO:0000313" key="2">
    <source>
        <dbReference type="Proteomes" id="UP000309673"/>
    </source>
</evidence>
<keyword evidence="2" id="KW-1185">Reference proteome</keyword>
<gene>
    <name evidence="1" type="ORF">E5161_03610</name>
</gene>
<dbReference type="Proteomes" id="UP000309673">
    <property type="component" value="Unassembled WGS sequence"/>
</dbReference>
<proteinExistence type="predicted"/>
<dbReference type="RefSeq" id="WP_136776286.1">
    <property type="nucleotide sequence ID" value="NZ_SUPK01000001.1"/>
</dbReference>
<evidence type="ECO:0000313" key="1">
    <source>
        <dbReference type="EMBL" id="TJY44477.1"/>
    </source>
</evidence>
<dbReference type="EMBL" id="SUPK01000001">
    <property type="protein sequence ID" value="TJY44477.1"/>
    <property type="molecule type" value="Genomic_DNA"/>
</dbReference>